<proteinExistence type="inferred from homology"/>
<dbReference type="GO" id="GO:0030414">
    <property type="term" value="F:peptidase inhibitor activity"/>
    <property type="evidence" value="ECO:0007669"/>
    <property type="project" value="InterPro"/>
</dbReference>
<dbReference type="Pfam" id="PF00095">
    <property type="entry name" value="WAP"/>
    <property type="match status" value="1"/>
</dbReference>
<keyword evidence="8" id="KW-1185">Reference proteome</keyword>
<dbReference type="Ensembl" id="ENSNNAT00000024332.1">
    <property type="protein sequence ID" value="ENSNNAP00000023211.1"/>
    <property type="gene ID" value="ENSNNAG00000015305.1"/>
</dbReference>
<dbReference type="Gene3D" id="4.10.75.10">
    <property type="entry name" value="Elafin-like"/>
    <property type="match status" value="1"/>
</dbReference>
<evidence type="ECO:0000256" key="2">
    <source>
        <dbReference type="ARBA" id="ARBA00023022"/>
    </source>
</evidence>
<name>A0A8C6Y256_NAJNA</name>
<reference evidence="7" key="2">
    <citation type="submission" date="2025-09" db="UniProtKB">
        <authorList>
            <consortium name="Ensembl"/>
        </authorList>
    </citation>
    <scope>IDENTIFICATION</scope>
</reference>
<dbReference type="OMA" id="CPGHEKC"/>
<dbReference type="InterPro" id="IPR008197">
    <property type="entry name" value="WAP_dom"/>
</dbReference>
<evidence type="ECO:0000259" key="6">
    <source>
        <dbReference type="Pfam" id="PF00095"/>
    </source>
</evidence>
<dbReference type="InterPro" id="IPR036645">
    <property type="entry name" value="Elafin-like_sf"/>
</dbReference>
<evidence type="ECO:0000256" key="5">
    <source>
        <dbReference type="SAM" id="SignalP"/>
    </source>
</evidence>
<comment type="similarity">
    <text evidence="4">Belongs to the venom waprin family.</text>
</comment>
<evidence type="ECO:0000313" key="8">
    <source>
        <dbReference type="Proteomes" id="UP000694559"/>
    </source>
</evidence>
<reference evidence="7" key="1">
    <citation type="submission" date="2025-08" db="UniProtKB">
        <authorList>
            <consortium name="Ensembl"/>
        </authorList>
    </citation>
    <scope>IDENTIFICATION</scope>
</reference>
<dbReference type="GO" id="GO:0042742">
    <property type="term" value="P:defense response to bacterium"/>
    <property type="evidence" value="ECO:0007669"/>
    <property type="project" value="UniProtKB-KW"/>
</dbReference>
<accession>A0A8C6Y256</accession>
<dbReference type="GO" id="GO:0005576">
    <property type="term" value="C:extracellular region"/>
    <property type="evidence" value="ECO:0007669"/>
    <property type="project" value="InterPro"/>
</dbReference>
<dbReference type="GeneTree" id="ENSGT00960000191883"/>
<feature type="signal peptide" evidence="5">
    <location>
        <begin position="1"/>
        <end position="22"/>
    </location>
</feature>
<keyword evidence="5" id="KW-0732">Signal</keyword>
<feature type="domain" description="WAP" evidence="6">
    <location>
        <begin position="43"/>
        <end position="68"/>
    </location>
</feature>
<keyword evidence="2" id="KW-0044">Antibiotic</keyword>
<sequence>MKSPSFWLLLGMVTSTAERGRAGEWAPSQLSSWWSGPAGRVLYCLSDASCPGHEKCCSLGRMRICVQPALGRRAAREGGAAL</sequence>
<evidence type="ECO:0000256" key="3">
    <source>
        <dbReference type="ARBA" id="ARBA00023157"/>
    </source>
</evidence>
<dbReference type="SUPFAM" id="SSF57256">
    <property type="entry name" value="Elafin-like"/>
    <property type="match status" value="1"/>
</dbReference>
<dbReference type="AlphaFoldDB" id="A0A8C6Y256"/>
<protein>
    <recommendedName>
        <fullName evidence="6">WAP domain-containing protein</fullName>
    </recommendedName>
</protein>
<keyword evidence="1" id="KW-0929">Antimicrobial</keyword>
<keyword evidence="3" id="KW-1015">Disulfide bond</keyword>
<dbReference type="Proteomes" id="UP000694559">
    <property type="component" value="Unplaced"/>
</dbReference>
<organism evidence="7 8">
    <name type="scientific">Naja naja</name>
    <name type="common">Indian cobra</name>
    <dbReference type="NCBI Taxonomy" id="35670"/>
    <lineage>
        <taxon>Eukaryota</taxon>
        <taxon>Metazoa</taxon>
        <taxon>Chordata</taxon>
        <taxon>Craniata</taxon>
        <taxon>Vertebrata</taxon>
        <taxon>Euteleostomi</taxon>
        <taxon>Lepidosauria</taxon>
        <taxon>Squamata</taxon>
        <taxon>Bifurcata</taxon>
        <taxon>Unidentata</taxon>
        <taxon>Episquamata</taxon>
        <taxon>Toxicofera</taxon>
        <taxon>Serpentes</taxon>
        <taxon>Colubroidea</taxon>
        <taxon>Elapidae</taxon>
        <taxon>Elapinae</taxon>
        <taxon>Naja</taxon>
    </lineage>
</organism>
<feature type="chain" id="PRO_5034316427" description="WAP domain-containing protein" evidence="5">
    <location>
        <begin position="23"/>
        <end position="82"/>
    </location>
</feature>
<evidence type="ECO:0000256" key="1">
    <source>
        <dbReference type="ARBA" id="ARBA00022529"/>
    </source>
</evidence>
<evidence type="ECO:0000313" key="7">
    <source>
        <dbReference type="Ensembl" id="ENSNNAP00000023211.1"/>
    </source>
</evidence>
<dbReference type="OrthoDB" id="4473401at2759"/>
<evidence type="ECO:0000256" key="4">
    <source>
        <dbReference type="ARBA" id="ARBA00035122"/>
    </source>
</evidence>